<dbReference type="GO" id="GO:0015562">
    <property type="term" value="F:efflux transmembrane transporter activity"/>
    <property type="evidence" value="ECO:0007669"/>
    <property type="project" value="InterPro"/>
</dbReference>
<organism evidence="3 4">
    <name type="scientific">Aliidiomarina haloalkalitolerans</name>
    <dbReference type="NCBI Taxonomy" id="859059"/>
    <lineage>
        <taxon>Bacteria</taxon>
        <taxon>Pseudomonadati</taxon>
        <taxon>Pseudomonadota</taxon>
        <taxon>Gammaproteobacteria</taxon>
        <taxon>Alteromonadales</taxon>
        <taxon>Idiomarinaceae</taxon>
        <taxon>Aliidiomarina</taxon>
    </lineage>
</organism>
<dbReference type="PANTHER" id="PTHR30203">
    <property type="entry name" value="OUTER MEMBRANE CATION EFFLUX PROTEIN"/>
    <property type="match status" value="1"/>
</dbReference>
<dbReference type="PANTHER" id="PTHR30203:SF24">
    <property type="entry name" value="BLR4935 PROTEIN"/>
    <property type="match status" value="1"/>
</dbReference>
<keyword evidence="2" id="KW-0732">Signal</keyword>
<comment type="similarity">
    <text evidence="1">Belongs to the outer membrane factor (OMF) (TC 1.B.17) family.</text>
</comment>
<keyword evidence="4" id="KW-1185">Reference proteome</keyword>
<gene>
    <name evidence="3" type="ORF">CWE06_08270</name>
</gene>
<evidence type="ECO:0000313" key="4">
    <source>
        <dbReference type="Proteomes" id="UP000288212"/>
    </source>
</evidence>
<protein>
    <submittedName>
        <fullName evidence="3">TolC family protein</fullName>
    </submittedName>
</protein>
<dbReference type="RefSeq" id="WP_126793021.1">
    <property type="nucleotide sequence ID" value="NZ_PIPI01000005.1"/>
</dbReference>
<feature type="chain" id="PRO_5019531438" evidence="2">
    <location>
        <begin position="21"/>
        <end position="443"/>
    </location>
</feature>
<dbReference type="InterPro" id="IPR010131">
    <property type="entry name" value="MdtP/NodT-like"/>
</dbReference>
<dbReference type="InterPro" id="IPR003423">
    <property type="entry name" value="OMP_efflux"/>
</dbReference>
<sequence length="443" mass="48553">MFSFKFIRLAVALFVISGLAACASYQPSYLAAADLQAAQVHTQQAPAMVRDADIAAMIRYAYEHHPRIQAAKAELRSAEAQVTAAGALMDPELSLSQGLNNTDSRTIAVSQDIPIFKRRAMAIEQAQAGLRAAQARYLEETAAVTTAVMRALIEYLYVLENIRVQQDLADLRAQLVLVAEQQYATGNISLSEFLRAQNAAAESTSDLANLQALKSSQLARVNSALSRGVTEPFESDLRLAGFHAQASQLPREQSELYAELTQASPLLRVAEYELQALQVAQDIASTAGLPRLMVGLEYMNTAMESGTVGGMVGVSLPIWRGRYQAQRDVAAANVDSAIARWQSTQLELQAELSMALYQWQEADRNRQLYGDVLLPRSEQAVASLLTQYANSATTFADVLASQQEWLTFALAYQRALANQLDAVTTIHSFFAYQLDTEAHHEND</sequence>
<dbReference type="Pfam" id="PF02321">
    <property type="entry name" value="OEP"/>
    <property type="match status" value="2"/>
</dbReference>
<comment type="caution">
    <text evidence="3">The sequence shown here is derived from an EMBL/GenBank/DDBJ whole genome shotgun (WGS) entry which is preliminary data.</text>
</comment>
<accession>A0A432VSY5</accession>
<dbReference type="SUPFAM" id="SSF56954">
    <property type="entry name" value="Outer membrane efflux proteins (OEP)"/>
    <property type="match status" value="1"/>
</dbReference>
<dbReference type="Proteomes" id="UP000288212">
    <property type="component" value="Unassembled WGS sequence"/>
</dbReference>
<dbReference type="Gene3D" id="1.20.1600.10">
    <property type="entry name" value="Outer membrane efflux proteins (OEP)"/>
    <property type="match status" value="1"/>
</dbReference>
<feature type="signal peptide" evidence="2">
    <location>
        <begin position="1"/>
        <end position="20"/>
    </location>
</feature>
<reference evidence="3 4" key="1">
    <citation type="journal article" date="2011" name="Front. Microbiol.">
        <title>Genomic signatures of strain selection and enhancement in Bacillus atrophaeus var. globigii, a historical biowarfare simulant.</title>
        <authorList>
            <person name="Gibbons H.S."/>
            <person name="Broomall S.M."/>
            <person name="McNew L.A."/>
            <person name="Daligault H."/>
            <person name="Chapman C."/>
            <person name="Bruce D."/>
            <person name="Karavis M."/>
            <person name="Krepps M."/>
            <person name="McGregor P.A."/>
            <person name="Hong C."/>
            <person name="Park K.H."/>
            <person name="Akmal A."/>
            <person name="Feldman A."/>
            <person name="Lin J.S."/>
            <person name="Chang W.E."/>
            <person name="Higgs B.W."/>
            <person name="Demirev P."/>
            <person name="Lindquist J."/>
            <person name="Liem A."/>
            <person name="Fochler E."/>
            <person name="Read T.D."/>
            <person name="Tapia R."/>
            <person name="Johnson S."/>
            <person name="Bishop-Lilly K.A."/>
            <person name="Detter C."/>
            <person name="Han C."/>
            <person name="Sozhamannan S."/>
            <person name="Rosenzweig C.N."/>
            <person name="Skowronski E.W."/>
        </authorList>
    </citation>
    <scope>NUCLEOTIDE SEQUENCE [LARGE SCALE GENOMIC DNA]</scope>
    <source>
        <strain evidence="3 4">AK5</strain>
    </source>
</reference>
<evidence type="ECO:0000256" key="2">
    <source>
        <dbReference type="SAM" id="SignalP"/>
    </source>
</evidence>
<dbReference type="PROSITE" id="PS51257">
    <property type="entry name" value="PROKAR_LIPOPROTEIN"/>
    <property type="match status" value="1"/>
</dbReference>
<evidence type="ECO:0000256" key="1">
    <source>
        <dbReference type="ARBA" id="ARBA00007613"/>
    </source>
</evidence>
<name>A0A432VSY5_9GAMM</name>
<dbReference type="EMBL" id="PIPI01000005">
    <property type="protein sequence ID" value="RUO19515.1"/>
    <property type="molecule type" value="Genomic_DNA"/>
</dbReference>
<evidence type="ECO:0000313" key="3">
    <source>
        <dbReference type="EMBL" id="RUO19515.1"/>
    </source>
</evidence>
<dbReference type="AlphaFoldDB" id="A0A432VSY5"/>
<dbReference type="OrthoDB" id="6397451at2"/>
<proteinExistence type="inferred from homology"/>